<evidence type="ECO:0000313" key="2">
    <source>
        <dbReference type="EMBL" id="TXL69377.1"/>
    </source>
</evidence>
<dbReference type="OrthoDB" id="5453446at2"/>
<feature type="compositionally biased region" description="Basic and acidic residues" evidence="1">
    <location>
        <begin position="1"/>
        <end position="10"/>
    </location>
</feature>
<gene>
    <name evidence="2" type="ORF">FHP25_39200</name>
</gene>
<evidence type="ECO:0000256" key="1">
    <source>
        <dbReference type="SAM" id="MobiDB-lite"/>
    </source>
</evidence>
<evidence type="ECO:0000313" key="3">
    <source>
        <dbReference type="Proteomes" id="UP000321638"/>
    </source>
</evidence>
<name>A0A5C8P811_9HYPH</name>
<dbReference type="EMBL" id="VDUZ01000085">
    <property type="protein sequence ID" value="TXL69377.1"/>
    <property type="molecule type" value="Genomic_DNA"/>
</dbReference>
<proteinExistence type="predicted"/>
<sequence length="484" mass="51925">MSRTMRDKTKGTALSDVRPDAGWPEPDRTLLDGSPGDRPVFPAELLPPFWRDWCQDMAHGTGVAVDHVALALLTAAAGLLGGARRVSPAPAWTEPCVLWAALVGAPSSGKTAAMEAALRLVRALSDDLGAQNEALRRRHVTAQETARAEDGWWRDEVRGAVANHLTPPPMPAAADAPQPFAPRRLLVEGSAVAIVADALRGSPRGILMARDALAGWLGGMARDADAQTSFWRGAWSGSPRAAVSVLGTIEPDALGRSLADHGFGARLLFAWPGRRPFQPLLDGAASLSPEALRALARLRDLPDEARVVALAPEARHLFEDFRQALDAEADGLEDEPAAWWRKGASTVLRLAGVWTFLDWAVLPDGVAEPRDVPVDAMEACAALWRLHLWPHASAVMGSAGGSASRRQARKALLWIRRQGLSAVSRDDLWRHARAARDAPGVDHIITTLTGAGFLRPVDPGPGDGRPRRRWAVNPALPHLGCRDA</sequence>
<dbReference type="AlphaFoldDB" id="A0A5C8P811"/>
<reference evidence="2 3" key="1">
    <citation type="submission" date="2019-06" db="EMBL/GenBank/DDBJ databases">
        <title>New taxonomy in bacterial strain CC-CFT640, isolated from vineyard.</title>
        <authorList>
            <person name="Lin S.-Y."/>
            <person name="Tsai C.-F."/>
            <person name="Young C.-C."/>
        </authorList>
    </citation>
    <scope>NUCLEOTIDE SEQUENCE [LARGE SCALE GENOMIC DNA]</scope>
    <source>
        <strain evidence="2 3">CC-CFT640</strain>
    </source>
</reference>
<dbReference type="Proteomes" id="UP000321638">
    <property type="component" value="Unassembled WGS sequence"/>
</dbReference>
<dbReference type="InterPro" id="IPR025048">
    <property type="entry name" value="DUF3987"/>
</dbReference>
<feature type="region of interest" description="Disordered" evidence="1">
    <location>
        <begin position="1"/>
        <end position="37"/>
    </location>
</feature>
<accession>A0A5C8P811</accession>
<dbReference type="Pfam" id="PF13148">
    <property type="entry name" value="DUF3987"/>
    <property type="match status" value="1"/>
</dbReference>
<protein>
    <submittedName>
        <fullName evidence="2">DUF3987 domain-containing protein</fullName>
    </submittedName>
</protein>
<organism evidence="2 3">
    <name type="scientific">Vineibacter terrae</name>
    <dbReference type="NCBI Taxonomy" id="2586908"/>
    <lineage>
        <taxon>Bacteria</taxon>
        <taxon>Pseudomonadati</taxon>
        <taxon>Pseudomonadota</taxon>
        <taxon>Alphaproteobacteria</taxon>
        <taxon>Hyphomicrobiales</taxon>
        <taxon>Vineibacter</taxon>
    </lineage>
</organism>
<keyword evidence="3" id="KW-1185">Reference proteome</keyword>
<comment type="caution">
    <text evidence="2">The sequence shown here is derived from an EMBL/GenBank/DDBJ whole genome shotgun (WGS) entry which is preliminary data.</text>
</comment>